<dbReference type="PROSITE" id="PS50995">
    <property type="entry name" value="HTH_MARR_2"/>
    <property type="match status" value="1"/>
</dbReference>
<dbReference type="AlphaFoldDB" id="A0A2W5Z2R8"/>
<evidence type="ECO:0000259" key="1">
    <source>
        <dbReference type="PROSITE" id="PS50995"/>
    </source>
</evidence>
<accession>A0A2W5Z2R8</accession>
<proteinExistence type="predicted"/>
<dbReference type="InterPro" id="IPR000835">
    <property type="entry name" value="HTH_MarR-typ"/>
</dbReference>
<organism evidence="2 3">
    <name type="scientific">Candidatus Aeolococcus gillhamiae</name>
    <dbReference type="NCBI Taxonomy" id="3127015"/>
    <lineage>
        <taxon>Bacteria</taxon>
        <taxon>Bacillati</taxon>
        <taxon>Candidatus Dormiibacterota</taxon>
        <taxon>Candidatus Dormibacteria</taxon>
        <taxon>Candidatus Aeolococcales</taxon>
        <taxon>Candidatus Aeolococcaceae</taxon>
        <taxon>Candidatus Aeolococcus</taxon>
    </lineage>
</organism>
<gene>
    <name evidence="2" type="ORF">DLM65_10535</name>
</gene>
<sequence length="201" mass="22285">MSCLLLRRDAVALANHGSATVVAVSTTWPGYDGDRRAQRLANRGPPVKNERPDACRLAAWMALLDAHRQLTVRLEAELERGAGLSLAEYEVLYRLSQASGQRLRFNELTPHTRMTKSGVSRLVDRMRHSGLISTERCPSDRRGAFAVLTIEGRAVFRRAATLHLRGVQDHFGRHLDDEEAAALRTTLERLRAAPAAAALSR</sequence>
<feature type="domain" description="HTH marR-type" evidence="1">
    <location>
        <begin position="56"/>
        <end position="192"/>
    </location>
</feature>
<reference evidence="2 3" key="1">
    <citation type="journal article" date="2017" name="Nature">
        <title>Atmospheric trace gases support primary production in Antarctic desert surface soil.</title>
        <authorList>
            <person name="Ji M."/>
            <person name="Greening C."/>
            <person name="Vanwonterghem I."/>
            <person name="Carere C.R."/>
            <person name="Bay S.K."/>
            <person name="Steen J.A."/>
            <person name="Montgomery K."/>
            <person name="Lines T."/>
            <person name="Beardall J."/>
            <person name="van Dorst J."/>
            <person name="Snape I."/>
            <person name="Stott M.B."/>
            <person name="Hugenholtz P."/>
            <person name="Ferrari B.C."/>
        </authorList>
    </citation>
    <scope>NUCLEOTIDE SEQUENCE [LARGE SCALE GENOMIC DNA]</scope>
    <source>
        <strain evidence="2">RRmetagenome_bin12</strain>
    </source>
</reference>
<dbReference type="InterPro" id="IPR036388">
    <property type="entry name" value="WH-like_DNA-bd_sf"/>
</dbReference>
<dbReference type="Proteomes" id="UP000248724">
    <property type="component" value="Unassembled WGS sequence"/>
</dbReference>
<dbReference type="SUPFAM" id="SSF46785">
    <property type="entry name" value="Winged helix' DNA-binding domain"/>
    <property type="match status" value="1"/>
</dbReference>
<dbReference type="GO" id="GO:0003700">
    <property type="term" value="F:DNA-binding transcription factor activity"/>
    <property type="evidence" value="ECO:0007669"/>
    <property type="project" value="InterPro"/>
</dbReference>
<dbReference type="PANTHER" id="PTHR33164">
    <property type="entry name" value="TRANSCRIPTIONAL REGULATOR, MARR FAMILY"/>
    <property type="match status" value="1"/>
</dbReference>
<evidence type="ECO:0000313" key="2">
    <source>
        <dbReference type="EMBL" id="PZR79510.1"/>
    </source>
</evidence>
<dbReference type="InterPro" id="IPR036390">
    <property type="entry name" value="WH_DNA-bd_sf"/>
</dbReference>
<dbReference type="EMBL" id="QHBU01000201">
    <property type="protein sequence ID" value="PZR79510.1"/>
    <property type="molecule type" value="Genomic_DNA"/>
</dbReference>
<name>A0A2W5Z2R8_9BACT</name>
<dbReference type="InterPro" id="IPR039422">
    <property type="entry name" value="MarR/SlyA-like"/>
</dbReference>
<dbReference type="PANTHER" id="PTHR33164:SF99">
    <property type="entry name" value="MARR FAMILY REGULATORY PROTEIN"/>
    <property type="match status" value="1"/>
</dbReference>
<dbReference type="GO" id="GO:0006950">
    <property type="term" value="P:response to stress"/>
    <property type="evidence" value="ECO:0007669"/>
    <property type="project" value="TreeGrafter"/>
</dbReference>
<dbReference type="Pfam" id="PF12802">
    <property type="entry name" value="MarR_2"/>
    <property type="match status" value="1"/>
</dbReference>
<evidence type="ECO:0000313" key="3">
    <source>
        <dbReference type="Proteomes" id="UP000248724"/>
    </source>
</evidence>
<comment type="caution">
    <text evidence="2">The sequence shown here is derived from an EMBL/GenBank/DDBJ whole genome shotgun (WGS) entry which is preliminary data.</text>
</comment>
<dbReference type="Gene3D" id="1.10.10.10">
    <property type="entry name" value="Winged helix-like DNA-binding domain superfamily/Winged helix DNA-binding domain"/>
    <property type="match status" value="1"/>
</dbReference>
<dbReference type="SMART" id="SM00347">
    <property type="entry name" value="HTH_MARR"/>
    <property type="match status" value="1"/>
</dbReference>
<protein>
    <submittedName>
        <fullName evidence="2">MarR family transcriptional regulator</fullName>
    </submittedName>
</protein>